<evidence type="ECO:0000313" key="2">
    <source>
        <dbReference type="EMBL" id="KAF4111474.1"/>
    </source>
</evidence>
<accession>A0A7J6CWS7</accession>
<organism evidence="2 3">
    <name type="scientific">Onychostoma macrolepis</name>
    <dbReference type="NCBI Taxonomy" id="369639"/>
    <lineage>
        <taxon>Eukaryota</taxon>
        <taxon>Metazoa</taxon>
        <taxon>Chordata</taxon>
        <taxon>Craniata</taxon>
        <taxon>Vertebrata</taxon>
        <taxon>Euteleostomi</taxon>
        <taxon>Actinopterygii</taxon>
        <taxon>Neopterygii</taxon>
        <taxon>Teleostei</taxon>
        <taxon>Ostariophysi</taxon>
        <taxon>Cypriniformes</taxon>
        <taxon>Cyprinidae</taxon>
        <taxon>Acrossocheilinae</taxon>
        <taxon>Onychostoma</taxon>
    </lineage>
</organism>
<feature type="signal peptide" evidence="1">
    <location>
        <begin position="1"/>
        <end position="18"/>
    </location>
</feature>
<dbReference type="AlphaFoldDB" id="A0A7J6CWS7"/>
<protein>
    <recommendedName>
        <fullName evidence="4">Secreted protein</fullName>
    </recommendedName>
</protein>
<sequence length="81" mass="8441">MGLHGVLCSLAASLGSRGFQAVSATAEVLCGLGCAAFGVARARDSEVVSAAVSLDVSETQNFEKSSLRWSWMQKVSPFLSC</sequence>
<dbReference type="EMBL" id="JAAMOB010000007">
    <property type="protein sequence ID" value="KAF4111474.1"/>
    <property type="molecule type" value="Genomic_DNA"/>
</dbReference>
<dbReference type="Proteomes" id="UP000579812">
    <property type="component" value="Unassembled WGS sequence"/>
</dbReference>
<evidence type="ECO:0000256" key="1">
    <source>
        <dbReference type="SAM" id="SignalP"/>
    </source>
</evidence>
<keyword evidence="1" id="KW-0732">Signal</keyword>
<evidence type="ECO:0000313" key="3">
    <source>
        <dbReference type="Proteomes" id="UP000579812"/>
    </source>
</evidence>
<gene>
    <name evidence="2" type="ORF">G5714_008505</name>
</gene>
<keyword evidence="3" id="KW-1185">Reference proteome</keyword>
<proteinExistence type="predicted"/>
<name>A0A7J6CWS7_9TELE</name>
<reference evidence="2 3" key="1">
    <citation type="submission" date="2020-04" db="EMBL/GenBank/DDBJ databases">
        <title>Chromosome-level genome assembly of a cyprinid fish Onychostoma macrolepis by integration of Nanopore Sequencing, Bionano and Hi-C technology.</title>
        <authorList>
            <person name="Wang D."/>
        </authorList>
    </citation>
    <scope>NUCLEOTIDE SEQUENCE [LARGE SCALE GENOMIC DNA]</scope>
    <source>
        <strain evidence="2">SWU-2019</strain>
        <tissue evidence="2">Muscle</tissue>
    </source>
</reference>
<comment type="caution">
    <text evidence="2">The sequence shown here is derived from an EMBL/GenBank/DDBJ whole genome shotgun (WGS) entry which is preliminary data.</text>
</comment>
<evidence type="ECO:0008006" key="4">
    <source>
        <dbReference type="Google" id="ProtNLM"/>
    </source>
</evidence>
<feature type="chain" id="PRO_5029605615" description="Secreted protein" evidence="1">
    <location>
        <begin position="19"/>
        <end position="81"/>
    </location>
</feature>